<reference evidence="2 3" key="1">
    <citation type="submission" date="2018-06" db="EMBL/GenBank/DDBJ databases">
        <authorList>
            <consortium name="Pathogen Informatics"/>
            <person name="Doyle S."/>
        </authorList>
    </citation>
    <scope>NUCLEOTIDE SEQUENCE [LARGE SCALE GENOMIC DNA]</scope>
    <source>
        <strain evidence="2 3">NCTC5053</strain>
    </source>
</reference>
<name>A0A378BSF9_KLEPN</name>
<feature type="compositionally biased region" description="Basic and acidic residues" evidence="1">
    <location>
        <begin position="52"/>
        <end position="61"/>
    </location>
</feature>
<feature type="region of interest" description="Disordered" evidence="1">
    <location>
        <begin position="46"/>
        <end position="69"/>
    </location>
</feature>
<dbReference type="Proteomes" id="UP000254387">
    <property type="component" value="Unassembled WGS sequence"/>
</dbReference>
<accession>A0A378BSF9</accession>
<protein>
    <submittedName>
        <fullName evidence="2">Uncharacterized protein</fullName>
    </submittedName>
</protein>
<organism evidence="2 3">
    <name type="scientific">Klebsiella pneumoniae</name>
    <dbReference type="NCBI Taxonomy" id="573"/>
    <lineage>
        <taxon>Bacteria</taxon>
        <taxon>Pseudomonadati</taxon>
        <taxon>Pseudomonadota</taxon>
        <taxon>Gammaproteobacteria</taxon>
        <taxon>Enterobacterales</taxon>
        <taxon>Enterobacteriaceae</taxon>
        <taxon>Klebsiella/Raoultella group</taxon>
        <taxon>Klebsiella</taxon>
        <taxon>Klebsiella pneumoniae complex</taxon>
    </lineage>
</organism>
<sequence>MHNGGVVQTLLNAQGQRQALSKSATLTIGSTGISCSQVTQGSFASTSAISRRGGEAERRDPPPPAAQPGFTDQFFIRRAVGQADGTQGIGLLSAQQQRVKILHLLDQAVSDGGDDDQAFFGDTGQVVIEGGAADDIFGGFDEIGGFINDARRIAGASADHFLPLFMPIATMPGPPVIARTAISGWDIICWVASKVGSATVTTRLRIPLQR</sequence>
<gene>
    <name evidence="2" type="ORF">NCTC5053_05397</name>
</gene>
<dbReference type="AlphaFoldDB" id="A0A378BSF9"/>
<dbReference type="EMBL" id="UGMN01000004">
    <property type="protein sequence ID" value="STV52245.1"/>
    <property type="molecule type" value="Genomic_DNA"/>
</dbReference>
<proteinExistence type="predicted"/>
<evidence type="ECO:0000313" key="2">
    <source>
        <dbReference type="EMBL" id="STV52245.1"/>
    </source>
</evidence>
<evidence type="ECO:0000256" key="1">
    <source>
        <dbReference type="SAM" id="MobiDB-lite"/>
    </source>
</evidence>
<evidence type="ECO:0000313" key="3">
    <source>
        <dbReference type="Proteomes" id="UP000254387"/>
    </source>
</evidence>